<dbReference type="Pfam" id="PF04244">
    <property type="entry name" value="DPRP"/>
    <property type="match status" value="1"/>
</dbReference>
<dbReference type="PANTHER" id="PTHR38657:SF1">
    <property type="entry name" value="SLR1343 PROTEIN"/>
    <property type="match status" value="1"/>
</dbReference>
<gene>
    <name evidence="2" type="ORF">K4G66_14825</name>
</gene>
<dbReference type="Gene3D" id="1.10.10.1710">
    <property type="entry name" value="Deoxyribodipyrimidine photolyase-related"/>
    <property type="match status" value="1"/>
</dbReference>
<dbReference type="Gene3D" id="1.10.579.10">
    <property type="entry name" value="DNA Cyclobutane Dipyrimidine Photolyase, subunit A, domain 3"/>
    <property type="match status" value="1"/>
</dbReference>
<dbReference type="PANTHER" id="PTHR38657">
    <property type="entry name" value="SLR1343 PROTEIN"/>
    <property type="match status" value="1"/>
</dbReference>
<dbReference type="Gene3D" id="1.25.40.80">
    <property type="match status" value="1"/>
</dbReference>
<feature type="domain" description="Cryptochrome/DNA photolyase FAD-binding" evidence="1">
    <location>
        <begin position="330"/>
        <end position="413"/>
    </location>
</feature>
<dbReference type="Pfam" id="PF03441">
    <property type="entry name" value="FAD_binding_7"/>
    <property type="match status" value="1"/>
</dbReference>
<dbReference type="InterPro" id="IPR007357">
    <property type="entry name" value="PhrB-like"/>
</dbReference>
<reference evidence="2" key="2">
    <citation type="journal article" date="2024" name="Antonie Van Leeuwenhoek">
        <title>Roseihalotalea indica gen. nov., sp. nov., a halophilic Bacteroidetes from mesopelagic Southwest Indian Ocean with higher carbohydrate metabolic potential.</title>
        <authorList>
            <person name="Chen B."/>
            <person name="Zhang M."/>
            <person name="Lin D."/>
            <person name="Ye J."/>
            <person name="Tang K."/>
        </authorList>
    </citation>
    <scope>NUCLEOTIDE SEQUENCE</scope>
    <source>
        <strain evidence="2">TK19036</strain>
    </source>
</reference>
<sequence length="497" mass="59213">MAYQRLAIILGNCLFPNPKVLEPDKRTLFFMAEDAGLCTHFRYHKHKLILFLSAMRSYHDSLKNKYPTHYWKLSYENHHLSYEEKLQKTLSKYSGIKEIVMFEIEDKFFAERMQQFCQKNELQLTIVDSPGFFNTPKDFQQYLGGTKRPFMQYFYIEQRKKHRLLVNEQHEPLSGKWSFDEENRKKLPSDMYIPSLPDSEWTDHTYEVVQVVDELFPKHPGDSHTFWLATTRRQALYRVRDFLENRFTHFGPYEDAIDRDRNFLFHSVLSPYINLGLITAREVIEMALEYAHAENIHYPSVEGFVRQIVGWREFMRGMYHTHNLKGNFFDNQRTLTECWYDGTTGIPPLDDSIKRVMKHGYTHHIERLMVIGNIMLLSEIHPDEVYRWFMEMFVDSSDWVMEPNVYGMSQFADGGTFATKPYIGGANYISKMSNYSKSKKWADSVDGLYWSFIDRHRKVFAGNQRMSMMVSVLDRMDQDRKEYLFQEAEEFKKRVTV</sequence>
<dbReference type="Gene3D" id="3.40.50.620">
    <property type="entry name" value="HUPs"/>
    <property type="match status" value="1"/>
</dbReference>
<dbReference type="EMBL" id="CP120682">
    <property type="protein sequence ID" value="WKN39965.1"/>
    <property type="molecule type" value="Genomic_DNA"/>
</dbReference>
<evidence type="ECO:0000259" key="1">
    <source>
        <dbReference type="Pfam" id="PF03441"/>
    </source>
</evidence>
<dbReference type="InterPro" id="IPR036134">
    <property type="entry name" value="Crypto/Photolyase_FAD-like_sf"/>
</dbReference>
<reference evidence="2" key="1">
    <citation type="journal article" date="2023" name="Comput. Struct. Biotechnol. J.">
        <title>Discovery of a novel marine Bacteroidetes with a rich repertoire of carbohydrate-active enzymes.</title>
        <authorList>
            <person name="Chen B."/>
            <person name="Liu G."/>
            <person name="Chen Q."/>
            <person name="Wang H."/>
            <person name="Liu L."/>
            <person name="Tang K."/>
        </authorList>
    </citation>
    <scope>NUCLEOTIDE SEQUENCE</scope>
    <source>
        <strain evidence="2">TK19036</strain>
    </source>
</reference>
<organism evidence="2">
    <name type="scientific">Roseihalotalea indica</name>
    <dbReference type="NCBI Taxonomy" id="2867963"/>
    <lineage>
        <taxon>Bacteria</taxon>
        <taxon>Pseudomonadati</taxon>
        <taxon>Bacteroidota</taxon>
        <taxon>Cytophagia</taxon>
        <taxon>Cytophagales</taxon>
        <taxon>Catalimonadaceae</taxon>
        <taxon>Roseihalotalea</taxon>
    </lineage>
</organism>
<evidence type="ECO:0000313" key="2">
    <source>
        <dbReference type="EMBL" id="WKN39965.1"/>
    </source>
</evidence>
<dbReference type="InterPro" id="IPR005101">
    <property type="entry name" value="Cryptochr/Photolyase_FAD-bd"/>
</dbReference>
<protein>
    <submittedName>
        <fullName evidence="2">Cryptochrome/photolyase family protein</fullName>
    </submittedName>
</protein>
<dbReference type="InterPro" id="IPR052551">
    <property type="entry name" value="UV-DNA_repair_photolyase"/>
</dbReference>
<accession>A0AA49PZE7</accession>
<name>A0AA49PZE7_9BACT</name>
<dbReference type="AlphaFoldDB" id="A0AA49PZE7"/>
<proteinExistence type="predicted"/>
<dbReference type="SUPFAM" id="SSF48173">
    <property type="entry name" value="Cryptochrome/photolyase FAD-binding domain"/>
    <property type="match status" value="1"/>
</dbReference>
<dbReference type="InterPro" id="IPR014729">
    <property type="entry name" value="Rossmann-like_a/b/a_fold"/>
</dbReference>